<dbReference type="EMBL" id="JACHOO010000001">
    <property type="protein sequence ID" value="MBB5751413.1"/>
    <property type="molecule type" value="Genomic_DNA"/>
</dbReference>
<reference evidence="2 3" key="1">
    <citation type="submission" date="2020-08" db="EMBL/GenBank/DDBJ databases">
        <title>Genomic Encyclopedia of Type Strains, Phase IV (KMG-IV): sequencing the most valuable type-strain genomes for metagenomic binning, comparative biology and taxonomic classification.</title>
        <authorList>
            <person name="Goeker M."/>
        </authorList>
    </citation>
    <scope>NUCLEOTIDE SEQUENCE [LARGE SCALE GENOMIC DNA]</scope>
    <source>
        <strain evidence="2 3">DSM 16268</strain>
    </source>
</reference>
<dbReference type="InterPro" id="IPR038732">
    <property type="entry name" value="HpyO/CreE_NAD-binding"/>
</dbReference>
<dbReference type="InterPro" id="IPR052189">
    <property type="entry name" value="L-asp_N-monooxygenase_NS-form"/>
</dbReference>
<dbReference type="Pfam" id="PF13454">
    <property type="entry name" value="NAD_binding_9"/>
    <property type="match status" value="1"/>
</dbReference>
<dbReference type="PANTHER" id="PTHR40254:SF1">
    <property type="entry name" value="BLR0577 PROTEIN"/>
    <property type="match status" value="1"/>
</dbReference>
<dbReference type="AlphaFoldDB" id="A0A7W9CTS2"/>
<dbReference type="RefSeq" id="WP_183852056.1">
    <property type="nucleotide sequence ID" value="NZ_JACHOO010000001.1"/>
</dbReference>
<evidence type="ECO:0000313" key="2">
    <source>
        <dbReference type="EMBL" id="MBB5751413.1"/>
    </source>
</evidence>
<accession>A0A7W9CTS2</accession>
<keyword evidence="3" id="KW-1185">Reference proteome</keyword>
<dbReference type="InterPro" id="IPR036188">
    <property type="entry name" value="FAD/NAD-bd_sf"/>
</dbReference>
<sequence length="477" mass="51181">MDPIYDVAIIGMGFAGTALAVQLMARLPQGSRLALVSGDGAIGEGLAYATRNPLHLLNVPVYRISMMPDDPHHFIRWLWSRQDEGGDGTIPAAGYSYVERSLYAAYVRSTFDRAVAERSGRIAVRPVMARAERIDRSEEGLHRIRLADGRTIDSRFVALCLGNGIGPLPLPPDRVAAEARGRIIDDPFHDARLAEIGPEARVLLVGTGLTMVDTALTLAERGVGALTALSRHGLLPQAQVEPRPTPVQPVEIDSPVPLTALFAMVRGAARRLMAEGGDWRAVIDGLRPKTQRLWQSLSAADRRRFLRHLNAYWTIHRHRMAPAVFERLAALKDAGRLRVVAGRVGAIGMADGRPAVSLRRRGTDVAETIAFDWVINCAALDRGNLIGAQPLVAALYDAGAARPDPIGLGIDVDAASRLLDAQGRPGPGLFALGPPTVGRFFEITAVAEIRAQAAAVATEIAAEIARANGSAEDARAL</sequence>
<dbReference type="Proteomes" id="UP000523821">
    <property type="component" value="Unassembled WGS sequence"/>
</dbReference>
<feature type="domain" description="FAD-dependent urate hydroxylase HpyO/Asp monooxygenase CreE-like FAD/NAD(P)-binding" evidence="1">
    <location>
        <begin position="8"/>
        <end position="163"/>
    </location>
</feature>
<organism evidence="2 3">
    <name type="scientific">Prosthecomicrobium pneumaticum</name>
    <dbReference type="NCBI Taxonomy" id="81895"/>
    <lineage>
        <taxon>Bacteria</taxon>
        <taxon>Pseudomonadati</taxon>
        <taxon>Pseudomonadota</taxon>
        <taxon>Alphaproteobacteria</taxon>
        <taxon>Hyphomicrobiales</taxon>
        <taxon>Kaistiaceae</taxon>
        <taxon>Prosthecomicrobium</taxon>
    </lineage>
</organism>
<evidence type="ECO:0000313" key="3">
    <source>
        <dbReference type="Proteomes" id="UP000523821"/>
    </source>
</evidence>
<name>A0A7W9CTS2_9HYPH</name>
<proteinExistence type="predicted"/>
<dbReference type="SUPFAM" id="SSF51905">
    <property type="entry name" value="FAD/NAD(P)-binding domain"/>
    <property type="match status" value="1"/>
</dbReference>
<dbReference type="Gene3D" id="3.50.50.60">
    <property type="entry name" value="FAD/NAD(P)-binding domain"/>
    <property type="match status" value="1"/>
</dbReference>
<comment type="caution">
    <text evidence="2">The sequence shown here is derived from an EMBL/GenBank/DDBJ whole genome shotgun (WGS) entry which is preliminary data.</text>
</comment>
<protein>
    <submittedName>
        <fullName evidence="2">Putative NAD(P)/FAD-binding protein YdhS</fullName>
    </submittedName>
</protein>
<dbReference type="PANTHER" id="PTHR40254">
    <property type="entry name" value="BLR0577 PROTEIN"/>
    <property type="match status" value="1"/>
</dbReference>
<evidence type="ECO:0000259" key="1">
    <source>
        <dbReference type="Pfam" id="PF13454"/>
    </source>
</evidence>
<gene>
    <name evidence="2" type="ORF">GGQ63_000456</name>
</gene>